<keyword evidence="13" id="KW-1185">Reference proteome</keyword>
<evidence type="ECO:0000313" key="13">
    <source>
        <dbReference type="Proteomes" id="UP000614741"/>
    </source>
</evidence>
<gene>
    <name evidence="12" type="ORF">Cph01nite_21190</name>
</gene>
<dbReference type="InterPro" id="IPR011268">
    <property type="entry name" value="Purine_phosphorylase"/>
</dbReference>
<comment type="catalytic activity">
    <reaction evidence="9">
        <text>a purine 2'-deoxy-D-ribonucleoside + phosphate = a purine nucleobase + 2-deoxy-alpha-D-ribose 1-phosphate</text>
        <dbReference type="Rhea" id="RHEA:36431"/>
        <dbReference type="ChEBI" id="CHEBI:26386"/>
        <dbReference type="ChEBI" id="CHEBI:43474"/>
        <dbReference type="ChEBI" id="CHEBI:57259"/>
        <dbReference type="ChEBI" id="CHEBI:142361"/>
        <dbReference type="EC" id="2.4.2.1"/>
    </reaction>
</comment>
<comment type="pathway">
    <text evidence="2 10">Purine metabolism; purine nucleoside salvage.</text>
</comment>
<dbReference type="InterPro" id="IPR000845">
    <property type="entry name" value="Nucleoside_phosphorylase_d"/>
</dbReference>
<evidence type="ECO:0000256" key="5">
    <source>
        <dbReference type="ARBA" id="ARBA00011886"/>
    </source>
</evidence>
<dbReference type="PROSITE" id="PS01240">
    <property type="entry name" value="PNP_MTAP_2"/>
    <property type="match status" value="1"/>
</dbReference>
<evidence type="ECO:0000256" key="2">
    <source>
        <dbReference type="ARBA" id="ARBA00005058"/>
    </source>
</evidence>
<feature type="domain" description="Nucleoside phosphorylase" evidence="11">
    <location>
        <begin position="75"/>
        <end position="317"/>
    </location>
</feature>
<dbReference type="InterPro" id="IPR018099">
    <property type="entry name" value="Purine_phosphorylase-2_CS"/>
</dbReference>
<evidence type="ECO:0000256" key="4">
    <source>
        <dbReference type="ARBA" id="ARBA00011233"/>
    </source>
</evidence>
<dbReference type="PANTHER" id="PTHR11904">
    <property type="entry name" value="METHYLTHIOADENOSINE/PURINE NUCLEOSIDE PHOSPHORYLASE"/>
    <property type="match status" value="1"/>
</dbReference>
<keyword evidence="7 10" id="KW-0328">Glycosyltransferase</keyword>
<comment type="caution">
    <text evidence="12">The sequence shown here is derived from an EMBL/GenBank/DDBJ whole genome shotgun (WGS) entry which is preliminary data.</text>
</comment>
<dbReference type="Proteomes" id="UP000614741">
    <property type="component" value="Unassembled WGS sequence"/>
</dbReference>
<accession>A0ABQ4DMZ6</accession>
<dbReference type="PANTHER" id="PTHR11904:SF9">
    <property type="entry name" value="PURINE NUCLEOSIDE PHOSPHORYLASE-RELATED"/>
    <property type="match status" value="1"/>
</dbReference>
<protein>
    <recommendedName>
        <fullName evidence="6 10">Purine nucleoside phosphorylase</fullName>
        <ecNumber evidence="5 10">2.4.2.1</ecNumber>
    </recommendedName>
    <alternativeName>
        <fullName evidence="10">Inosine-guanosine phosphorylase</fullName>
    </alternativeName>
</protein>
<dbReference type="EMBL" id="BONP01000011">
    <property type="protein sequence ID" value="GIG40357.1"/>
    <property type="molecule type" value="Genomic_DNA"/>
</dbReference>
<proteinExistence type="inferred from homology"/>
<dbReference type="SUPFAM" id="SSF53167">
    <property type="entry name" value="Purine and uridine phosphorylases"/>
    <property type="match status" value="1"/>
</dbReference>
<evidence type="ECO:0000256" key="3">
    <source>
        <dbReference type="ARBA" id="ARBA00006751"/>
    </source>
</evidence>
<dbReference type="NCBIfam" id="TIGR01697">
    <property type="entry name" value="PNPH-PUNA-XAPA"/>
    <property type="match status" value="1"/>
</dbReference>
<comment type="subunit">
    <text evidence="4">Homotrimer.</text>
</comment>
<organism evidence="12 13">
    <name type="scientific">Cellulomonas phragmiteti</name>
    <dbReference type="NCBI Taxonomy" id="478780"/>
    <lineage>
        <taxon>Bacteria</taxon>
        <taxon>Bacillati</taxon>
        <taxon>Actinomycetota</taxon>
        <taxon>Actinomycetes</taxon>
        <taxon>Micrococcales</taxon>
        <taxon>Cellulomonadaceae</taxon>
        <taxon>Cellulomonas</taxon>
    </lineage>
</organism>
<reference evidence="12 13" key="1">
    <citation type="submission" date="2021-01" db="EMBL/GenBank/DDBJ databases">
        <title>Whole genome shotgun sequence of Cellulomonas phragmiteti NBRC 110785.</title>
        <authorList>
            <person name="Komaki H."/>
            <person name="Tamura T."/>
        </authorList>
    </citation>
    <scope>NUCLEOTIDE SEQUENCE [LARGE SCALE GENOMIC DNA]</scope>
    <source>
        <strain evidence="12 13">NBRC 110785</strain>
    </source>
</reference>
<evidence type="ECO:0000256" key="10">
    <source>
        <dbReference type="PIRNR" id="PIRNR000477"/>
    </source>
</evidence>
<dbReference type="InterPro" id="IPR011269">
    <property type="entry name" value="PUNP"/>
</dbReference>
<dbReference type="InterPro" id="IPR035994">
    <property type="entry name" value="Nucleoside_phosphorylase_sf"/>
</dbReference>
<dbReference type="EC" id="2.4.2.1" evidence="5 10"/>
<evidence type="ECO:0000256" key="7">
    <source>
        <dbReference type="ARBA" id="ARBA00022676"/>
    </source>
</evidence>
<name>A0ABQ4DMZ6_9CELL</name>
<evidence type="ECO:0000256" key="1">
    <source>
        <dbReference type="ARBA" id="ARBA00002678"/>
    </source>
</evidence>
<dbReference type="CDD" id="cd09009">
    <property type="entry name" value="PNP-EcPNPII_like"/>
    <property type="match status" value="1"/>
</dbReference>
<keyword evidence="8 10" id="KW-0808">Transferase</keyword>
<evidence type="ECO:0000256" key="9">
    <source>
        <dbReference type="ARBA" id="ARBA00048556"/>
    </source>
</evidence>
<comment type="similarity">
    <text evidence="3 10">Belongs to the PNP/MTAP phosphorylase family.</text>
</comment>
<evidence type="ECO:0000313" key="12">
    <source>
        <dbReference type="EMBL" id="GIG40357.1"/>
    </source>
</evidence>
<dbReference type="Gene3D" id="3.40.50.1580">
    <property type="entry name" value="Nucleoside phosphorylase domain"/>
    <property type="match status" value="1"/>
</dbReference>
<sequence>MGLVGGRGGLLTGHGTILPGAGVVSLFPMSDVSPARDLTGGAVPDLDDPTTDPFDVARLAAEVIARRTGVEKHDVALVLGSGWGGAADLLGETVAELASHEVPGFSRPAVAGHVGTLRSVRIAGDGDRPDRHALVLGSRTHLYEGRGVRRVVHGVRTAAAAGASTVVLTNGCGGLNPAWGPGTPVLVRDHLNLTATSPLEGATFVDLTDLYSQRLRAVAREVDASLDEGVYVQFPGPHYETPAEVAMAGRLGGDLVGMSTTLEAIAARHAGLEVLGISLVTNLAAGISPEPLDHAEVLAAGRAAGPRISALLAEVVRRL</sequence>
<evidence type="ECO:0000256" key="8">
    <source>
        <dbReference type="ARBA" id="ARBA00022679"/>
    </source>
</evidence>
<evidence type="ECO:0000259" key="11">
    <source>
        <dbReference type="Pfam" id="PF01048"/>
    </source>
</evidence>
<comment type="function">
    <text evidence="1">The purine nucleoside phosphorylases catalyze the phosphorolytic breakdown of the N-glycosidic bond in the beta-(deoxy)ribonucleoside molecules, with the formation of the corresponding free purine bases and pentose-1-phosphate. Cleaves guanosine, inosine, 2'-deoxyguanosine and 2'-deoxyinosine.</text>
</comment>
<dbReference type="Pfam" id="PF01048">
    <property type="entry name" value="PNP_UDP_1"/>
    <property type="match status" value="1"/>
</dbReference>
<evidence type="ECO:0000256" key="6">
    <source>
        <dbReference type="ARBA" id="ARBA00013834"/>
    </source>
</evidence>
<dbReference type="NCBIfam" id="NF006054">
    <property type="entry name" value="PRK08202.1"/>
    <property type="match status" value="1"/>
</dbReference>
<dbReference type="PIRSF" id="PIRSF000477">
    <property type="entry name" value="PurNPase"/>
    <property type="match status" value="1"/>
</dbReference>
<dbReference type="NCBIfam" id="TIGR01698">
    <property type="entry name" value="PUNP"/>
    <property type="match status" value="1"/>
</dbReference>